<dbReference type="KEGG" id="jre:108989091"/>
<dbReference type="GO" id="GO:0005634">
    <property type="term" value="C:nucleus"/>
    <property type="evidence" value="ECO:0007669"/>
    <property type="project" value="UniProtKB-SubCell"/>
</dbReference>
<sequence length="835" mass="95917">MDSCAWDSCASSCFSRTILVNAIVVVRLLQNANSPPRPKATATSPPLPQVLRRPLRNRNRLQPSFPILAILSSPLEPIYNIDSDEFEGELEAESVEVQGDVNVEDGVNVEVEDGVNVIPSSSSAPLEPFIGMVFEEVEDAQAFYKAYARRQGFAIRINHTRLSKDDKTRCAVDYVCTREGFLWVSRKDTDRIMPEPAETKIGCKAIMGIKKDGEKWIVNKFVVGHNHILLTPRSTSFLRGHRGVSKVQKKLIMTLNESGVPTRKIMSVLSKDSGGDFNVGCIGKDVENYLGSQRRKIFEEGDAQRLYSYFLDRQNKEPEFVFSMQVDNDGCMGSCFWADARSRAAYQYFGDVVTFDATYLTNIYKMPFVPFSGVNHHHQTIMFGCALLVNETAESYIWLLRTWQEAMLGRAPSTIITDDDKAMTKAIVEVLPNTTHRLCLWHILQKFPEHLAYVYNKFPDFQKDFRHCIHETITTDEVEQEWNLIVVKYDLGENTWLQNLYSRRDKWVPAYLRSTFCACMSTTQRSESMNKFFKDYVRSSTMVSDFVHQYEKVIDARYFKEKEKDVRTKSTRAIMKTPFKIEEEAALVYTRKSFIIFQDELFNSLRYQARRLSLTGEAKTYGVTVHGKETPIYHVILEGSGEHATCTCHMWEFMGILCRHILCVFGKKAKLNRLPEHYVLDRWTINAKSRPIPHIPCCDAQVSVEVDEPTMRRSKSMIQLYDIVELASQSAEKHNHFTLALEKVHKEMLAMDEHVECSRVVPANDDQIDAETKGFESYEEQLRKLFESYKGSYAMVFDVALLIFPLVTNRDTLFVIMAALHCHLSLLSWQHFTDI</sequence>
<protein>
    <recommendedName>
        <fullName evidence="5">Protein FAR1-RELATED SEQUENCE</fullName>
    </recommendedName>
</protein>
<dbReference type="RefSeq" id="XP_018818129.1">
    <property type="nucleotide sequence ID" value="XM_018962584.1"/>
</dbReference>
<keyword evidence="4 5" id="KW-0862">Zinc</keyword>
<evidence type="ECO:0000256" key="4">
    <source>
        <dbReference type="ARBA" id="ARBA00022833"/>
    </source>
</evidence>
<keyword evidence="2 5" id="KW-0479">Metal-binding</keyword>
<evidence type="ECO:0000256" key="1">
    <source>
        <dbReference type="ARBA" id="ARBA00005889"/>
    </source>
</evidence>
<comment type="subcellular location">
    <subcellularLocation>
        <location evidence="5">Nucleus</location>
    </subcellularLocation>
</comment>
<name>A0A2I4EFF6_JUGRE</name>
<organism evidence="6 7">
    <name type="scientific">Juglans regia</name>
    <name type="common">English walnut</name>
    <dbReference type="NCBI Taxonomy" id="51240"/>
    <lineage>
        <taxon>Eukaryota</taxon>
        <taxon>Viridiplantae</taxon>
        <taxon>Streptophyta</taxon>
        <taxon>Embryophyta</taxon>
        <taxon>Tracheophyta</taxon>
        <taxon>Spermatophyta</taxon>
        <taxon>Magnoliopsida</taxon>
        <taxon>eudicotyledons</taxon>
        <taxon>Gunneridae</taxon>
        <taxon>Pentapetalae</taxon>
        <taxon>rosids</taxon>
        <taxon>fabids</taxon>
        <taxon>Fagales</taxon>
        <taxon>Juglandaceae</taxon>
        <taxon>Juglans</taxon>
    </lineage>
</organism>
<comment type="similarity">
    <text evidence="1 5">Belongs to the FHY3/FAR1 family.</text>
</comment>
<dbReference type="Gramene" id="Jr08_10100_p1">
    <property type="protein sequence ID" value="cds.Jr08_10100_p1"/>
    <property type="gene ID" value="Jr08_10100"/>
</dbReference>
<dbReference type="GeneID" id="108989091"/>
<evidence type="ECO:0000256" key="2">
    <source>
        <dbReference type="ARBA" id="ARBA00022723"/>
    </source>
</evidence>
<dbReference type="PROSITE" id="PS50966">
    <property type="entry name" value="ZF_SWIM"/>
    <property type="match status" value="1"/>
</dbReference>
<dbReference type="Pfam" id="PF10551">
    <property type="entry name" value="MULE"/>
    <property type="match status" value="1"/>
</dbReference>
<keyword evidence="6" id="KW-1185">Reference proteome</keyword>
<dbReference type="InterPro" id="IPR018289">
    <property type="entry name" value="MULE_transposase_dom"/>
</dbReference>
<dbReference type="GO" id="GO:0006355">
    <property type="term" value="P:regulation of DNA-templated transcription"/>
    <property type="evidence" value="ECO:0007669"/>
    <property type="project" value="UniProtKB-UniRule"/>
</dbReference>
<evidence type="ECO:0000313" key="6">
    <source>
        <dbReference type="Proteomes" id="UP000235220"/>
    </source>
</evidence>
<dbReference type="GO" id="GO:0008270">
    <property type="term" value="F:zinc ion binding"/>
    <property type="evidence" value="ECO:0007669"/>
    <property type="project" value="UniProtKB-UniRule"/>
</dbReference>
<dbReference type="InterPro" id="IPR031052">
    <property type="entry name" value="FHY3/FAR1"/>
</dbReference>
<dbReference type="Proteomes" id="UP000235220">
    <property type="component" value="Chromosome 8"/>
</dbReference>
<evidence type="ECO:0000313" key="7">
    <source>
        <dbReference type="RefSeq" id="XP_018818129.1"/>
    </source>
</evidence>
<dbReference type="AlphaFoldDB" id="A0A2I4EFF6"/>
<dbReference type="InterPro" id="IPR006564">
    <property type="entry name" value="Znf_PMZ"/>
</dbReference>
<dbReference type="InterPro" id="IPR004330">
    <property type="entry name" value="FAR1_DNA_bnd_dom"/>
</dbReference>
<reference evidence="7" key="1">
    <citation type="submission" date="2025-08" db="UniProtKB">
        <authorList>
            <consortium name="RefSeq"/>
        </authorList>
    </citation>
    <scope>IDENTIFICATION</scope>
    <source>
        <tissue evidence="7">Leaves</tissue>
    </source>
</reference>
<dbReference type="SMART" id="SM00575">
    <property type="entry name" value="ZnF_PMZ"/>
    <property type="match status" value="1"/>
</dbReference>
<dbReference type="PANTHER" id="PTHR31669:SF293">
    <property type="entry name" value="PROTEIN FAR1-RELATED SEQUENCE"/>
    <property type="match status" value="1"/>
</dbReference>
<dbReference type="PANTHER" id="PTHR31669">
    <property type="entry name" value="PROTEIN FAR1-RELATED SEQUENCE 10-RELATED"/>
    <property type="match status" value="1"/>
</dbReference>
<gene>
    <name evidence="7" type="primary">LOC108989091</name>
</gene>
<comment type="function">
    <text evidence="5">Putative transcription activator involved in regulating light control of development.</text>
</comment>
<evidence type="ECO:0000256" key="5">
    <source>
        <dbReference type="RuleBase" id="RU367018"/>
    </source>
</evidence>
<evidence type="ECO:0000256" key="3">
    <source>
        <dbReference type="ARBA" id="ARBA00022771"/>
    </source>
</evidence>
<dbReference type="InterPro" id="IPR007527">
    <property type="entry name" value="Znf_SWIM"/>
</dbReference>
<accession>A0A2I4EFF6</accession>
<keyword evidence="5" id="KW-0539">Nucleus</keyword>
<dbReference type="Pfam" id="PF03101">
    <property type="entry name" value="FAR1"/>
    <property type="match status" value="1"/>
</dbReference>
<dbReference type="STRING" id="51240.A0A2I4EFF6"/>
<dbReference type="Pfam" id="PF04434">
    <property type="entry name" value="SWIM"/>
    <property type="match status" value="1"/>
</dbReference>
<proteinExistence type="inferred from homology"/>
<keyword evidence="3 5" id="KW-0863">Zinc-finger</keyword>